<keyword evidence="1" id="KW-0472">Membrane</keyword>
<keyword evidence="3" id="KW-1185">Reference proteome</keyword>
<proteinExistence type="predicted"/>
<accession>A0ABQ5YH04</accession>
<gene>
    <name evidence="2" type="ORF">GCM10007907_25670</name>
</gene>
<sequence length="329" mass="36669">MIGGRLLFAASLDIGALGALITGEAEPLRVTLLLASHALACVVFSFTGLHFLPPHYRFPARAPLLLFFSLCFFIPGISVLGILLAVILARFVKREEVFAPFGEVEPPNYRSGRGQSPRAYAAGGVKALMFNPSARTDIRMKALLTTQAMPRRLANPLLHEALSGDVDDIRLVAYGILANQEREIAEHIHRLNHEEPDDDKARLDRDRSLAQLNWELVHNRLVQGDMRRHTLAQAERYALSCLDRMAEDAGLWMLLGKIRLENNQADAALPCFLAAQAFGQPVSSVVPYLAELAWRKKNYQEVRRLMAQLPAEGQSPLVNALQRYWTQTA</sequence>
<keyword evidence="1" id="KW-1133">Transmembrane helix</keyword>
<evidence type="ECO:0008006" key="4">
    <source>
        <dbReference type="Google" id="ProtNLM"/>
    </source>
</evidence>
<evidence type="ECO:0000313" key="3">
    <source>
        <dbReference type="Proteomes" id="UP001156706"/>
    </source>
</evidence>
<dbReference type="EMBL" id="BSOG01000002">
    <property type="protein sequence ID" value="GLR13777.1"/>
    <property type="molecule type" value="Genomic_DNA"/>
</dbReference>
<feature type="transmembrane region" description="Helical" evidence="1">
    <location>
        <begin position="30"/>
        <end position="52"/>
    </location>
</feature>
<dbReference type="RefSeq" id="WP_284196863.1">
    <property type="nucleotide sequence ID" value="NZ_BSOG01000002.1"/>
</dbReference>
<organism evidence="2 3">
    <name type="scientific">Chitinimonas prasina</name>
    <dbReference type="NCBI Taxonomy" id="1434937"/>
    <lineage>
        <taxon>Bacteria</taxon>
        <taxon>Pseudomonadati</taxon>
        <taxon>Pseudomonadota</taxon>
        <taxon>Betaproteobacteria</taxon>
        <taxon>Neisseriales</taxon>
        <taxon>Chitinibacteraceae</taxon>
        <taxon>Chitinimonas</taxon>
    </lineage>
</organism>
<evidence type="ECO:0000256" key="1">
    <source>
        <dbReference type="SAM" id="Phobius"/>
    </source>
</evidence>
<protein>
    <recommendedName>
        <fullName evidence="4">HEAT repeat domain-containing protein</fullName>
    </recommendedName>
</protein>
<comment type="caution">
    <text evidence="2">The sequence shown here is derived from an EMBL/GenBank/DDBJ whole genome shotgun (WGS) entry which is preliminary data.</text>
</comment>
<name>A0ABQ5YH04_9NEIS</name>
<keyword evidence="1" id="KW-0812">Transmembrane</keyword>
<dbReference type="Proteomes" id="UP001156706">
    <property type="component" value="Unassembled WGS sequence"/>
</dbReference>
<reference evidence="3" key="1">
    <citation type="journal article" date="2019" name="Int. J. Syst. Evol. Microbiol.">
        <title>The Global Catalogue of Microorganisms (GCM) 10K type strain sequencing project: providing services to taxonomists for standard genome sequencing and annotation.</title>
        <authorList>
            <consortium name="The Broad Institute Genomics Platform"/>
            <consortium name="The Broad Institute Genome Sequencing Center for Infectious Disease"/>
            <person name="Wu L."/>
            <person name="Ma J."/>
        </authorList>
    </citation>
    <scope>NUCLEOTIDE SEQUENCE [LARGE SCALE GENOMIC DNA]</scope>
    <source>
        <strain evidence="3">NBRC 110044</strain>
    </source>
</reference>
<feature type="transmembrane region" description="Helical" evidence="1">
    <location>
        <begin position="64"/>
        <end position="89"/>
    </location>
</feature>
<evidence type="ECO:0000313" key="2">
    <source>
        <dbReference type="EMBL" id="GLR13777.1"/>
    </source>
</evidence>